<sequence length="724" mass="81502">MIETTKRDGELEKLFNAVTITSHLNPLHRRHDNQLLSGSAVCRDSLKSEYSPPSSVSDMFHSSGNGSTYANPYEEAKYQRPSTHHLYKTCLDSEPSEFHINEELINDMGLPENSSGMHISDEQENSTQMRGFEIDPDEFVLCDGSFGRDTSWNFVNPCSYEDFNSHLSDYEACQSSPTVVPVNFDDPMRSAFLRLRQGCKVGDSVRSCLTRNQADALNSSTSHTKNRTSHLLGQKTKQNEEGCCCKNVELLNSYFDRTNLNDDFVRSQFCGKDSSGGNSLMGSLSSSRLLQTELAMNVNDLSHNFSTMKERTKVNRAGGVTLSQAFKHMKSAGNLEGSSCEDSFIMEENFFNPGMRNKLKSSWDHMYSNNVTTMPNAQEKRSSFGGVCENGGGVGGDCLPKVRSLAEVQGYICFLAKDQYGCRFLQRLLDDANSGDVQIICNVIICQVVELMVNPFGNYLVQKVLEICSEEQRMQIVLLVIKEPGQLVEISLNTHGTRAVQKLIETLKDRRQISLVLAALEPGFLDLIKDLNGNHVIKLCLQCLSNEDNKLILDAAAKFCFDAATHKHGCCVLQHCIAHSTRRYRDKLVTEVSRNGLFLAQDPYGNYVVQYIIELKIPSITAKLIYPFKGHFVELSMQKFSSHVVEKCLEHFEESRSRIIHEFLSVSCFEQLLQDPYANYVIQSALAFTEGHLHALLVEAVRPYKKLRTNPYCKKIFSHNLLKK</sequence>
<evidence type="ECO:0000313" key="7">
    <source>
        <dbReference type="EMBL" id="KAF3445804.1"/>
    </source>
</evidence>
<dbReference type="PROSITE" id="PS50302">
    <property type="entry name" value="PUM"/>
    <property type="match status" value="5"/>
</dbReference>
<feature type="repeat" description="Pumilio" evidence="5">
    <location>
        <begin position="480"/>
        <end position="518"/>
    </location>
</feature>
<dbReference type="GO" id="GO:0006417">
    <property type="term" value="P:regulation of translation"/>
    <property type="evidence" value="ECO:0007669"/>
    <property type="project" value="UniProtKB-KW"/>
</dbReference>
<reference evidence="7" key="1">
    <citation type="submission" date="2020-03" db="EMBL/GenBank/DDBJ databases">
        <title>A high-quality chromosome-level genome assembly of a woody plant with both climbing and erect habits, Rhamnella rubrinervis.</title>
        <authorList>
            <person name="Lu Z."/>
            <person name="Yang Y."/>
            <person name="Zhu X."/>
            <person name="Sun Y."/>
        </authorList>
    </citation>
    <scope>NUCLEOTIDE SEQUENCE</scope>
    <source>
        <strain evidence="7">BYM</strain>
        <tissue evidence="7">Leaf</tissue>
    </source>
</reference>
<dbReference type="InterPro" id="IPR001313">
    <property type="entry name" value="Pumilio_RNA-bd_rpt"/>
</dbReference>
<dbReference type="FunFam" id="1.25.10.10:FF:000237">
    <property type="entry name" value="Pumilio homolog 9"/>
    <property type="match status" value="1"/>
</dbReference>
<keyword evidence="2" id="KW-0810">Translation regulation</keyword>
<dbReference type="EMBL" id="VOIH02000005">
    <property type="protein sequence ID" value="KAF3445804.1"/>
    <property type="molecule type" value="Genomic_DNA"/>
</dbReference>
<dbReference type="GO" id="GO:0005737">
    <property type="term" value="C:cytoplasm"/>
    <property type="evidence" value="ECO:0007669"/>
    <property type="project" value="TreeGrafter"/>
</dbReference>
<dbReference type="PROSITE" id="PS50303">
    <property type="entry name" value="PUM_HD"/>
    <property type="match status" value="1"/>
</dbReference>
<dbReference type="PANTHER" id="PTHR12537:SF13">
    <property type="entry name" value="PUMILIO HOMOLOGY DOMAIN FAMILY MEMBER 4"/>
    <property type="match status" value="1"/>
</dbReference>
<dbReference type="Proteomes" id="UP000796880">
    <property type="component" value="Unassembled WGS sequence"/>
</dbReference>
<evidence type="ECO:0000259" key="6">
    <source>
        <dbReference type="PROSITE" id="PS50303"/>
    </source>
</evidence>
<dbReference type="InterPro" id="IPR011989">
    <property type="entry name" value="ARM-like"/>
</dbReference>
<organism evidence="7 8">
    <name type="scientific">Rhamnella rubrinervis</name>
    <dbReference type="NCBI Taxonomy" id="2594499"/>
    <lineage>
        <taxon>Eukaryota</taxon>
        <taxon>Viridiplantae</taxon>
        <taxon>Streptophyta</taxon>
        <taxon>Embryophyta</taxon>
        <taxon>Tracheophyta</taxon>
        <taxon>Spermatophyta</taxon>
        <taxon>Magnoliopsida</taxon>
        <taxon>eudicotyledons</taxon>
        <taxon>Gunneridae</taxon>
        <taxon>Pentapetalae</taxon>
        <taxon>rosids</taxon>
        <taxon>fabids</taxon>
        <taxon>Rosales</taxon>
        <taxon>Rhamnaceae</taxon>
        <taxon>rhamnoid group</taxon>
        <taxon>Rhamneae</taxon>
        <taxon>Rhamnella</taxon>
    </lineage>
</organism>
<evidence type="ECO:0000256" key="2">
    <source>
        <dbReference type="ARBA" id="ARBA00022845"/>
    </source>
</evidence>
<gene>
    <name evidence="7" type="ORF">FNV43_RR10981</name>
</gene>
<keyword evidence="1" id="KW-0677">Repeat</keyword>
<feature type="repeat" description="Pumilio" evidence="5">
    <location>
        <begin position="442"/>
        <end position="478"/>
    </location>
</feature>
<keyword evidence="8" id="KW-1185">Reference proteome</keyword>
<dbReference type="Pfam" id="PF00806">
    <property type="entry name" value="PUF"/>
    <property type="match status" value="8"/>
</dbReference>
<evidence type="ECO:0000256" key="1">
    <source>
        <dbReference type="ARBA" id="ARBA00022737"/>
    </source>
</evidence>
<comment type="function">
    <text evidence="4">Sequence-specific RNA-binding protein that regulates translation and mRNA stability by binding the 3'-UTR of target mRNAs.</text>
</comment>
<evidence type="ECO:0000256" key="3">
    <source>
        <dbReference type="ARBA" id="ARBA00022884"/>
    </source>
</evidence>
<feature type="repeat" description="Pumilio" evidence="5">
    <location>
        <begin position="627"/>
        <end position="662"/>
    </location>
</feature>
<dbReference type="OrthoDB" id="668540at2759"/>
<dbReference type="GO" id="GO:0003729">
    <property type="term" value="F:mRNA binding"/>
    <property type="evidence" value="ECO:0007669"/>
    <property type="project" value="TreeGrafter"/>
</dbReference>
<evidence type="ECO:0000256" key="5">
    <source>
        <dbReference type="PROSITE-ProRule" id="PRU00317"/>
    </source>
</evidence>
<evidence type="ECO:0000313" key="8">
    <source>
        <dbReference type="Proteomes" id="UP000796880"/>
    </source>
</evidence>
<feature type="repeat" description="Pumilio" evidence="5">
    <location>
        <begin position="519"/>
        <end position="554"/>
    </location>
</feature>
<dbReference type="CDD" id="cd07920">
    <property type="entry name" value="Pumilio"/>
    <property type="match status" value="1"/>
</dbReference>
<dbReference type="InterPro" id="IPR016024">
    <property type="entry name" value="ARM-type_fold"/>
</dbReference>
<dbReference type="InterPro" id="IPR033712">
    <property type="entry name" value="Pumilio_RNA-bd"/>
</dbReference>
<dbReference type="PANTHER" id="PTHR12537">
    <property type="entry name" value="RNA BINDING PROTEIN PUMILIO-RELATED"/>
    <property type="match status" value="1"/>
</dbReference>
<dbReference type="AlphaFoldDB" id="A0A8K0MGU2"/>
<accession>A0A8K0MGU2</accession>
<evidence type="ECO:0000256" key="4">
    <source>
        <dbReference type="ARBA" id="ARBA00058490"/>
    </source>
</evidence>
<keyword evidence="3" id="KW-0694">RNA-binding</keyword>
<dbReference type="SUPFAM" id="SSF48371">
    <property type="entry name" value="ARM repeat"/>
    <property type="match status" value="1"/>
</dbReference>
<proteinExistence type="predicted"/>
<dbReference type="SMART" id="SM00025">
    <property type="entry name" value="Pumilio"/>
    <property type="match status" value="8"/>
</dbReference>
<dbReference type="Gene3D" id="1.25.10.10">
    <property type="entry name" value="Leucine-rich Repeat Variant"/>
    <property type="match status" value="1"/>
</dbReference>
<protein>
    <recommendedName>
        <fullName evidence="6">PUM-HD domain-containing protein</fullName>
    </recommendedName>
</protein>
<feature type="domain" description="PUM-HD" evidence="6">
    <location>
        <begin position="383"/>
        <end position="724"/>
    </location>
</feature>
<name>A0A8K0MGU2_9ROSA</name>
<feature type="repeat" description="Pumilio" evidence="5">
    <location>
        <begin position="591"/>
        <end position="626"/>
    </location>
</feature>
<comment type="caution">
    <text evidence="7">The sequence shown here is derived from an EMBL/GenBank/DDBJ whole genome shotgun (WGS) entry which is preliminary data.</text>
</comment>
<dbReference type="InterPro" id="IPR033133">
    <property type="entry name" value="PUM-HD"/>
</dbReference>